<comment type="subcellular location">
    <subcellularLocation>
        <location evidence="1">Golgi apparatus membrane</location>
        <topology evidence="1">Peripheral membrane protein</topology>
    </subcellularLocation>
</comment>
<proteinExistence type="inferred from homology"/>
<dbReference type="PANTHER" id="PTHR21311:SF0">
    <property type="entry name" value="CONSERVED OLIGOMERIC GOLGI COMPLEX SUBUNIT 8"/>
    <property type="match status" value="1"/>
</dbReference>
<sequence>VTRLILVFHRAEQSAFSSREKELFIQFCSSYAEDLLPFLNRCLQVLFPPAQLALVLGEESLCFYSSLCLIMMSAAQLLFLKHAVEIIHSASVFYRLLQPFHRME</sequence>
<dbReference type="InterPro" id="IPR007255">
    <property type="entry name" value="COG8"/>
</dbReference>
<comment type="similarity">
    <text evidence="2">Belongs to the COG8 family.</text>
</comment>
<dbReference type="Proteomes" id="UP001482620">
    <property type="component" value="Unassembled WGS sequence"/>
</dbReference>
<gene>
    <name evidence="9" type="ORF">ILYODFUR_003593</name>
</gene>
<evidence type="ECO:0000256" key="8">
    <source>
        <dbReference type="ARBA" id="ARBA00031347"/>
    </source>
</evidence>
<feature type="non-terminal residue" evidence="9">
    <location>
        <position position="1"/>
    </location>
</feature>
<evidence type="ECO:0000256" key="1">
    <source>
        <dbReference type="ARBA" id="ARBA00004395"/>
    </source>
</evidence>
<evidence type="ECO:0000256" key="5">
    <source>
        <dbReference type="ARBA" id="ARBA00022927"/>
    </source>
</evidence>
<comment type="caution">
    <text evidence="9">The sequence shown here is derived from an EMBL/GenBank/DDBJ whole genome shotgun (WGS) entry which is preliminary data.</text>
</comment>
<dbReference type="PANTHER" id="PTHR21311">
    <property type="entry name" value="CONSERVED OLIGOMERIC GOLGI COMPLEX COMPONENT 8"/>
    <property type="match status" value="1"/>
</dbReference>
<evidence type="ECO:0000256" key="4">
    <source>
        <dbReference type="ARBA" id="ARBA00022448"/>
    </source>
</evidence>
<evidence type="ECO:0000256" key="3">
    <source>
        <dbReference type="ARBA" id="ARBA00020983"/>
    </source>
</evidence>
<protein>
    <recommendedName>
        <fullName evidence="3">Conserved oligomeric Golgi complex subunit 8</fullName>
    </recommendedName>
    <alternativeName>
        <fullName evidence="8">Component of oligomeric Golgi complex 8</fullName>
    </alternativeName>
</protein>
<keyword evidence="10" id="KW-1185">Reference proteome</keyword>
<name>A0ABV0UNR3_9TELE</name>
<accession>A0ABV0UNR3</accession>
<evidence type="ECO:0000256" key="6">
    <source>
        <dbReference type="ARBA" id="ARBA00023034"/>
    </source>
</evidence>
<reference evidence="9 10" key="1">
    <citation type="submission" date="2021-06" db="EMBL/GenBank/DDBJ databases">
        <authorList>
            <person name="Palmer J.M."/>
        </authorList>
    </citation>
    <scope>NUCLEOTIDE SEQUENCE [LARGE SCALE GENOMIC DNA]</scope>
    <source>
        <strain evidence="10">if_2019</strain>
        <tissue evidence="9">Muscle</tissue>
    </source>
</reference>
<keyword evidence="4" id="KW-0813">Transport</keyword>
<evidence type="ECO:0000256" key="2">
    <source>
        <dbReference type="ARBA" id="ARBA00006419"/>
    </source>
</evidence>
<keyword evidence="7" id="KW-0472">Membrane</keyword>
<organism evidence="9 10">
    <name type="scientific">Ilyodon furcidens</name>
    <name type="common">goldbreast splitfin</name>
    <dbReference type="NCBI Taxonomy" id="33524"/>
    <lineage>
        <taxon>Eukaryota</taxon>
        <taxon>Metazoa</taxon>
        <taxon>Chordata</taxon>
        <taxon>Craniata</taxon>
        <taxon>Vertebrata</taxon>
        <taxon>Euteleostomi</taxon>
        <taxon>Actinopterygii</taxon>
        <taxon>Neopterygii</taxon>
        <taxon>Teleostei</taxon>
        <taxon>Neoteleostei</taxon>
        <taxon>Acanthomorphata</taxon>
        <taxon>Ovalentaria</taxon>
        <taxon>Atherinomorphae</taxon>
        <taxon>Cyprinodontiformes</taxon>
        <taxon>Goodeidae</taxon>
        <taxon>Ilyodon</taxon>
    </lineage>
</organism>
<evidence type="ECO:0000256" key="7">
    <source>
        <dbReference type="ARBA" id="ARBA00023136"/>
    </source>
</evidence>
<evidence type="ECO:0000313" key="9">
    <source>
        <dbReference type="EMBL" id="MEQ2246870.1"/>
    </source>
</evidence>
<dbReference type="EMBL" id="JAHRIQ010081285">
    <property type="protein sequence ID" value="MEQ2246870.1"/>
    <property type="molecule type" value="Genomic_DNA"/>
</dbReference>
<evidence type="ECO:0000313" key="10">
    <source>
        <dbReference type="Proteomes" id="UP001482620"/>
    </source>
</evidence>
<keyword evidence="5" id="KW-0653">Protein transport</keyword>
<keyword evidence="6" id="KW-0333">Golgi apparatus</keyword>